<evidence type="ECO:0008006" key="4">
    <source>
        <dbReference type="Google" id="ProtNLM"/>
    </source>
</evidence>
<gene>
    <name evidence="2" type="ORF">F7018_06665</name>
</gene>
<accession>A0A7J5AQV4</accession>
<evidence type="ECO:0000313" key="3">
    <source>
        <dbReference type="Proteomes" id="UP000467305"/>
    </source>
</evidence>
<reference evidence="2 3" key="1">
    <citation type="submission" date="2019-09" db="EMBL/GenBank/DDBJ databases">
        <authorList>
            <person name="Cao W.R."/>
        </authorList>
    </citation>
    <scope>NUCLEOTIDE SEQUENCE [LARGE SCALE GENOMIC DNA]</scope>
    <source>
        <strain evidence="3">a4</strain>
    </source>
</reference>
<dbReference type="PROSITE" id="PS51257">
    <property type="entry name" value="PROKAR_LIPOPROTEIN"/>
    <property type="match status" value="1"/>
</dbReference>
<comment type="caution">
    <text evidence="2">The sequence shown here is derived from an EMBL/GenBank/DDBJ whole genome shotgun (WGS) entry which is preliminary data.</text>
</comment>
<sequence>MKTRSIKLVSFSILFALLGSCSSIPPEFAMAMQKEKEGIQLLKKRHQKTVVELTENWYNERRNRLLFIKELEIKKITLQVNDPSGKGNITVLKKDAFAKINQQFNEAMEMAGKIKQELIKGYADSDNWNKLVKLNAINLEMTRSLTDLNASQRAFYLELVGQNVPFPSDFINEQTQELLNRVKK</sequence>
<dbReference type="Proteomes" id="UP000467305">
    <property type="component" value="Unassembled WGS sequence"/>
</dbReference>
<evidence type="ECO:0000256" key="1">
    <source>
        <dbReference type="SAM" id="SignalP"/>
    </source>
</evidence>
<feature type="chain" id="PRO_5029873353" description="Lipoprotein" evidence="1">
    <location>
        <begin position="32"/>
        <end position="184"/>
    </location>
</feature>
<keyword evidence="3" id="KW-1185">Reference proteome</keyword>
<dbReference type="RefSeq" id="WP_150899234.1">
    <property type="nucleotide sequence ID" value="NZ_WAAU01000008.1"/>
</dbReference>
<keyword evidence="1" id="KW-0732">Signal</keyword>
<evidence type="ECO:0000313" key="2">
    <source>
        <dbReference type="EMBL" id="KAB1159990.1"/>
    </source>
</evidence>
<feature type="signal peptide" evidence="1">
    <location>
        <begin position="1"/>
        <end position="31"/>
    </location>
</feature>
<protein>
    <recommendedName>
        <fullName evidence="4">Lipoprotein</fullName>
    </recommendedName>
</protein>
<organism evidence="2 3">
    <name type="scientific">Tenacibaculum aiptasiae</name>
    <dbReference type="NCBI Taxonomy" id="426481"/>
    <lineage>
        <taxon>Bacteria</taxon>
        <taxon>Pseudomonadati</taxon>
        <taxon>Bacteroidota</taxon>
        <taxon>Flavobacteriia</taxon>
        <taxon>Flavobacteriales</taxon>
        <taxon>Flavobacteriaceae</taxon>
        <taxon>Tenacibaculum</taxon>
    </lineage>
</organism>
<dbReference type="EMBL" id="WAAU01000008">
    <property type="protein sequence ID" value="KAB1159990.1"/>
    <property type="molecule type" value="Genomic_DNA"/>
</dbReference>
<dbReference type="AlphaFoldDB" id="A0A7J5AQV4"/>
<proteinExistence type="predicted"/>
<name>A0A7J5AQV4_9FLAO</name>